<evidence type="ECO:0000313" key="3">
    <source>
        <dbReference type="Proteomes" id="UP001341840"/>
    </source>
</evidence>
<sequence>MHSSSEKDDRDLARKTECQYKKKGQDESPPVDGHIAFPNRILQVQLSRHYVKPTDMKYDRSTDPHEHPRDFEHRMVCNRAIDEVKCRAFPITLTGLASKWFTLSIGSILTFVKVRELFLTESTTGIDNTKHSINFLAAIRMEIQVIAKEFIYPEEVSRVVTTAKNPHTHTAPRVNAKPDNPRNNQRDSGFKGHPNPLKQKFKNYALLAAPIMEIYPQISEKNIISRARLLKGRINPKYKKHIFVL</sequence>
<dbReference type="PANTHER" id="PTHR33223:SF10">
    <property type="entry name" value="AMINOTRANSFERASE-LIKE PLANT MOBILE DOMAIN-CONTAINING PROTEIN"/>
    <property type="match status" value="1"/>
</dbReference>
<organism evidence="2 3">
    <name type="scientific">Stylosanthes scabra</name>
    <dbReference type="NCBI Taxonomy" id="79078"/>
    <lineage>
        <taxon>Eukaryota</taxon>
        <taxon>Viridiplantae</taxon>
        <taxon>Streptophyta</taxon>
        <taxon>Embryophyta</taxon>
        <taxon>Tracheophyta</taxon>
        <taxon>Spermatophyta</taxon>
        <taxon>Magnoliopsida</taxon>
        <taxon>eudicotyledons</taxon>
        <taxon>Gunneridae</taxon>
        <taxon>Pentapetalae</taxon>
        <taxon>rosids</taxon>
        <taxon>fabids</taxon>
        <taxon>Fabales</taxon>
        <taxon>Fabaceae</taxon>
        <taxon>Papilionoideae</taxon>
        <taxon>50 kb inversion clade</taxon>
        <taxon>dalbergioids sensu lato</taxon>
        <taxon>Dalbergieae</taxon>
        <taxon>Pterocarpus clade</taxon>
        <taxon>Stylosanthes</taxon>
    </lineage>
</organism>
<name>A0ABU6X2A7_9FABA</name>
<protein>
    <submittedName>
        <fullName evidence="2">Uncharacterized protein</fullName>
    </submittedName>
</protein>
<dbReference type="Proteomes" id="UP001341840">
    <property type="component" value="Unassembled WGS sequence"/>
</dbReference>
<feature type="region of interest" description="Disordered" evidence="1">
    <location>
        <begin position="163"/>
        <end position="197"/>
    </location>
</feature>
<evidence type="ECO:0000256" key="1">
    <source>
        <dbReference type="SAM" id="MobiDB-lite"/>
    </source>
</evidence>
<comment type="caution">
    <text evidence="2">The sequence shown here is derived from an EMBL/GenBank/DDBJ whole genome shotgun (WGS) entry which is preliminary data.</text>
</comment>
<gene>
    <name evidence="2" type="ORF">PIB30_002464</name>
</gene>
<evidence type="ECO:0000313" key="2">
    <source>
        <dbReference type="EMBL" id="MED6191654.1"/>
    </source>
</evidence>
<proteinExistence type="predicted"/>
<dbReference type="PANTHER" id="PTHR33223">
    <property type="entry name" value="CCHC-TYPE DOMAIN-CONTAINING PROTEIN"/>
    <property type="match status" value="1"/>
</dbReference>
<feature type="compositionally biased region" description="Basic and acidic residues" evidence="1">
    <location>
        <begin position="1"/>
        <end position="26"/>
    </location>
</feature>
<dbReference type="EMBL" id="JASCZI010211453">
    <property type="protein sequence ID" value="MED6191654.1"/>
    <property type="molecule type" value="Genomic_DNA"/>
</dbReference>
<accession>A0ABU6X2A7</accession>
<feature type="region of interest" description="Disordered" evidence="1">
    <location>
        <begin position="1"/>
        <end position="33"/>
    </location>
</feature>
<reference evidence="2 3" key="1">
    <citation type="journal article" date="2023" name="Plants (Basel)">
        <title>Bridging the Gap: Combining Genomics and Transcriptomics Approaches to Understand Stylosanthes scabra, an Orphan Legume from the Brazilian Caatinga.</title>
        <authorList>
            <person name="Ferreira-Neto J.R.C."/>
            <person name="da Silva M.D."/>
            <person name="Binneck E."/>
            <person name="de Melo N.F."/>
            <person name="da Silva R.H."/>
            <person name="de Melo A.L.T.M."/>
            <person name="Pandolfi V."/>
            <person name="Bustamante F.O."/>
            <person name="Brasileiro-Vidal A.C."/>
            <person name="Benko-Iseppon A.M."/>
        </authorList>
    </citation>
    <scope>NUCLEOTIDE SEQUENCE [LARGE SCALE GENOMIC DNA]</scope>
    <source>
        <tissue evidence="2">Leaves</tissue>
    </source>
</reference>
<keyword evidence="3" id="KW-1185">Reference proteome</keyword>